<keyword evidence="7" id="KW-0175">Coiled coil</keyword>
<reference evidence="11" key="1">
    <citation type="submission" date="2021-11" db="EMBL/GenBank/DDBJ databases">
        <authorList>
            <person name="Schell T."/>
        </authorList>
    </citation>
    <scope>NUCLEOTIDE SEQUENCE</scope>
    <source>
        <strain evidence="11">M5</strain>
    </source>
</reference>
<evidence type="ECO:0000256" key="4">
    <source>
        <dbReference type="ARBA" id="ARBA00022824"/>
    </source>
</evidence>
<feature type="region of interest" description="Disordered" evidence="8">
    <location>
        <begin position="1673"/>
        <end position="1701"/>
    </location>
</feature>
<comment type="similarity">
    <text evidence="2">Belongs to the ric-3 family.</text>
</comment>
<feature type="coiled-coil region" evidence="7">
    <location>
        <begin position="441"/>
        <end position="475"/>
    </location>
</feature>
<comment type="caution">
    <text evidence="11">The sequence shown here is derived from an EMBL/GenBank/DDBJ whole genome shotgun (WGS) entry which is preliminary data.</text>
</comment>
<evidence type="ECO:0000256" key="1">
    <source>
        <dbReference type="ARBA" id="ARBA00004586"/>
    </source>
</evidence>
<organism evidence="11 12">
    <name type="scientific">Daphnia galeata</name>
    <dbReference type="NCBI Taxonomy" id="27404"/>
    <lineage>
        <taxon>Eukaryota</taxon>
        <taxon>Metazoa</taxon>
        <taxon>Ecdysozoa</taxon>
        <taxon>Arthropoda</taxon>
        <taxon>Crustacea</taxon>
        <taxon>Branchiopoda</taxon>
        <taxon>Diplostraca</taxon>
        <taxon>Cladocera</taxon>
        <taxon>Anomopoda</taxon>
        <taxon>Daphniidae</taxon>
        <taxon>Daphnia</taxon>
    </lineage>
</organism>
<dbReference type="PANTHER" id="PTHR21723:SF3">
    <property type="entry name" value="PROTEIN RIC-3"/>
    <property type="match status" value="1"/>
</dbReference>
<dbReference type="InterPro" id="IPR026160">
    <property type="entry name" value="Ric3"/>
</dbReference>
<keyword evidence="12" id="KW-1185">Reference proteome</keyword>
<feature type="region of interest" description="Disordered" evidence="8">
    <location>
        <begin position="484"/>
        <end position="507"/>
    </location>
</feature>
<keyword evidence="3 9" id="KW-0812">Transmembrane</keyword>
<feature type="region of interest" description="Disordered" evidence="8">
    <location>
        <begin position="902"/>
        <end position="934"/>
    </location>
</feature>
<evidence type="ECO:0000256" key="7">
    <source>
        <dbReference type="SAM" id="Coils"/>
    </source>
</evidence>
<feature type="transmembrane region" description="Helical" evidence="9">
    <location>
        <begin position="233"/>
        <end position="252"/>
    </location>
</feature>
<evidence type="ECO:0000256" key="3">
    <source>
        <dbReference type="ARBA" id="ARBA00022692"/>
    </source>
</evidence>
<dbReference type="OrthoDB" id="10070774at2759"/>
<dbReference type="GO" id="GO:0043025">
    <property type="term" value="C:neuronal cell body"/>
    <property type="evidence" value="ECO:0007669"/>
    <property type="project" value="TreeGrafter"/>
</dbReference>
<dbReference type="GO" id="GO:0045202">
    <property type="term" value="C:synapse"/>
    <property type="evidence" value="ECO:0007669"/>
    <property type="project" value="GOC"/>
</dbReference>
<dbReference type="PROSITE" id="PS51257">
    <property type="entry name" value="PROKAR_LIPOPROTEIN"/>
    <property type="match status" value="1"/>
</dbReference>
<comment type="subcellular location">
    <subcellularLocation>
        <location evidence="1">Endoplasmic reticulum membrane</location>
    </subcellularLocation>
</comment>
<evidence type="ECO:0000256" key="9">
    <source>
        <dbReference type="SAM" id="Phobius"/>
    </source>
</evidence>
<feature type="compositionally biased region" description="Acidic residues" evidence="8">
    <location>
        <begin position="736"/>
        <end position="748"/>
    </location>
</feature>
<proteinExistence type="inferred from homology"/>
<keyword evidence="5 9" id="KW-1133">Transmembrane helix</keyword>
<feature type="region of interest" description="Disordered" evidence="8">
    <location>
        <begin position="1754"/>
        <end position="1810"/>
    </location>
</feature>
<dbReference type="GO" id="GO:0043005">
    <property type="term" value="C:neuron projection"/>
    <property type="evidence" value="ECO:0007669"/>
    <property type="project" value="TreeGrafter"/>
</dbReference>
<feature type="region of interest" description="Disordered" evidence="8">
    <location>
        <begin position="979"/>
        <end position="998"/>
    </location>
</feature>
<sequence>MAPEFSKGKTLVVLAIVIGCFAILWPNIFYPMFQSTVAPTTIEQQPPVKERDPSSGALCCGVVFENDASSAAFLNELCSQVLKKQDGIPPDRSLSLCHHELMNKCGIDLEDVVKSDVDGAVVDRRLSSKFHGRVRAQNLTSCLEINFGIDENLVRAKKSYHRPSDVLYPRHMRPERPPHLHPDMMHPALREKGRVIPPTRTIEKQAKPGPMPGMRPPMGGAPHIVSPSSPGSGGMGILMPIYTVGIIVFFLYTMMKIMFKKPVTEDETEPRIKDFHMDGEHRKYLFAEEYCTGVSGPVSEMTVKEYAILQEQQRQLLLQQQRRSRSRTPEIFARKDEELKTIPEDVCKKTEVAFEESVNKTEPAQMEEESEIEQVVEEVIIPRSPKMDTAGKPIGQWYLPPGFDGTGPAGSESADENETGSDIDLNDADERSLRLAFAALKAQKEEEVDQLRRRLEETERAMERICRQMGDVTDKLSTSAVADLLTPQLSSDKTNEELADETGQDECKPCQPEVVAVEDLGQKSECAQEEESKESVMISVVQSSVENQDPVEEDLIEKSTAESESFLRSFVRRLPSERQPSEIFEEEAVIEEILPAISTSQVESPVPIEETAVEQKQTSEIEFVQEKQEDEAVEEVTKSEIESEPSPEIECVQEQSAIQEEEISVSYNNEPLKSEPVQELIKSEEEESSLQDNEKLEAEVESSVLEEECQLSIEETIQKEIVSSEVESAPEKSVPQEEETIQLEETEPAQESITLKEEESREPVDEITETPSAESVQQPEEEDKCQYEIEETIEEIAKSEEESVPQLAEKEVSVSQIEETVEEESTQESECVKEQPISEETIMESASTVEGVSVEEETSQLQVEETVQEVESTPEAAVVLEQELCEPTQEESWVSQIEETVNEQPAQESECVKEESIPQEEEISQPCIEETSEPEPVQELINSEETQMEFEETVQKAAASEVESTTEAVAVPEEEICEPCHEETQQSEEEFVQHQVQEEECQLPVEKTIEEDPVQESIKVEESLIPTEEPAQGKQEDESLTQSEATLEEAQETEITQELTNSEEGESSLMDGETIEEILESEIESCNDLTVAEDEHTNIEDITEDTLEIETECVSQITDETAEEIPNKVKDVSAVEEIPETQIESVQPASDEVIAEEILPKVEELVIQTPCSKLKMEESGLKSSRQGSEERKMTVNVCAMELTACMEDCGKMPTDLLPKITDKPHAVKHEASDKILSVFLDTTIPHDSHLVVSEAECSAEVVPPEDLDLDENEYESSPVVLSGKMTLSVIGMELNAETPEIQEEPLYTVEEPDAPPRVRFSEPTDRVFLIPVDPEEELLADDTGVHDEFRTEEDDEQLENPVVTYRPPTPPLQHLVDHEDAEFLTYDQLEEAGEVDSPTEEIEHQEEVRVALTPVPESLAEQSQEEVDKETVLPVGIDQSLMDALESQIISAEEKIALTENKNQGTELADHVENVEVIPAVDEHASIGQMVQQIRVAMEESAPKFVEDSLKVEETKEETVESSEVVSLDKEMTIEEHSTNVPDEESPSVQNALNKMVDSIITESIVDSVAESLRRDVIDCDLSDVTTSLEQPEQVIHLLSERINDLPQVEKTVMDVLHQIVSDSTSNAETEDFERNREEEVMEHALEQIEIPVSSSPVKEQQPEVVNTVYESVSHTEIESEPSISGFTIREDFPDDEDTQPMTEEEILQARQEIEEIKKLLADVSSGVVHHSASEVPKGSSNIVTELAYAMAEDAASAAAASKGSSPDMDEYEVIQTARPTSESSEVSREMSDPSVPTEAVKFASTNNDS</sequence>
<dbReference type="GO" id="GO:0034394">
    <property type="term" value="P:protein localization to cell surface"/>
    <property type="evidence" value="ECO:0007669"/>
    <property type="project" value="TreeGrafter"/>
</dbReference>
<dbReference type="Pfam" id="PF15361">
    <property type="entry name" value="RIC3"/>
    <property type="match status" value="1"/>
</dbReference>
<name>A0A8J2RUS7_9CRUS</name>
<evidence type="ECO:0000313" key="11">
    <source>
        <dbReference type="EMBL" id="CAH0108833.1"/>
    </source>
</evidence>
<feature type="region of interest" description="Disordered" evidence="8">
    <location>
        <begin position="721"/>
        <end position="784"/>
    </location>
</feature>
<feature type="compositionally biased region" description="Basic and acidic residues" evidence="8">
    <location>
        <begin position="754"/>
        <end position="764"/>
    </location>
</feature>
<feature type="compositionally biased region" description="Low complexity" evidence="8">
    <location>
        <begin position="1754"/>
        <end position="1766"/>
    </location>
</feature>
<gene>
    <name evidence="11" type="ORF">DGAL_LOCUS12239</name>
</gene>
<feature type="region of interest" description="Disordered" evidence="8">
    <location>
        <begin position="1003"/>
        <end position="1076"/>
    </location>
</feature>
<keyword evidence="6 9" id="KW-0472">Membrane</keyword>
<keyword evidence="4" id="KW-0256">Endoplasmic reticulum</keyword>
<evidence type="ECO:0000256" key="8">
    <source>
        <dbReference type="SAM" id="MobiDB-lite"/>
    </source>
</evidence>
<dbReference type="GO" id="GO:0007271">
    <property type="term" value="P:synaptic transmission, cholinergic"/>
    <property type="evidence" value="ECO:0007669"/>
    <property type="project" value="TreeGrafter"/>
</dbReference>
<feature type="compositionally biased region" description="Low complexity" evidence="8">
    <location>
        <begin position="648"/>
        <end position="658"/>
    </location>
</feature>
<dbReference type="GO" id="GO:0005789">
    <property type="term" value="C:endoplasmic reticulum membrane"/>
    <property type="evidence" value="ECO:0007669"/>
    <property type="project" value="UniProtKB-SubCell"/>
</dbReference>
<feature type="compositionally biased region" description="Acidic residues" evidence="8">
    <location>
        <begin position="413"/>
        <end position="427"/>
    </location>
</feature>
<evidence type="ECO:0000259" key="10">
    <source>
        <dbReference type="Pfam" id="PF15361"/>
    </source>
</evidence>
<dbReference type="PANTHER" id="PTHR21723">
    <property type="entry name" value="RESISTANCE TO INHIBITORS OF CHOLINESTERASE PROTEIN 3 RIC3"/>
    <property type="match status" value="1"/>
</dbReference>
<feature type="region of interest" description="Disordered" evidence="8">
    <location>
        <begin position="625"/>
        <end position="707"/>
    </location>
</feature>
<feature type="domain" description="Resistance to inhibitors of cholinesterase protein 3 N-terminal" evidence="10">
    <location>
        <begin position="190"/>
        <end position="269"/>
    </location>
</feature>
<evidence type="ECO:0000256" key="2">
    <source>
        <dbReference type="ARBA" id="ARBA00008538"/>
    </source>
</evidence>
<protein>
    <recommendedName>
        <fullName evidence="10">Resistance to inhibitors of cholinesterase protein 3 N-terminal domain-containing protein</fullName>
    </recommendedName>
</protein>
<accession>A0A8J2RUS7</accession>
<feature type="region of interest" description="Disordered" evidence="8">
    <location>
        <begin position="403"/>
        <end position="427"/>
    </location>
</feature>
<dbReference type="InterPro" id="IPR032763">
    <property type="entry name" value="RIC3_N"/>
</dbReference>
<evidence type="ECO:0000256" key="6">
    <source>
        <dbReference type="ARBA" id="ARBA00023136"/>
    </source>
</evidence>
<feature type="compositionally biased region" description="Polar residues" evidence="8">
    <location>
        <begin position="769"/>
        <end position="778"/>
    </location>
</feature>
<dbReference type="Proteomes" id="UP000789390">
    <property type="component" value="Unassembled WGS sequence"/>
</dbReference>
<feature type="transmembrane region" description="Helical" evidence="9">
    <location>
        <begin position="12"/>
        <end position="33"/>
    </location>
</feature>
<evidence type="ECO:0000256" key="5">
    <source>
        <dbReference type="ARBA" id="ARBA00022989"/>
    </source>
</evidence>
<evidence type="ECO:0000313" key="12">
    <source>
        <dbReference type="Proteomes" id="UP000789390"/>
    </source>
</evidence>
<dbReference type="EMBL" id="CAKKLH010000288">
    <property type="protein sequence ID" value="CAH0108833.1"/>
    <property type="molecule type" value="Genomic_DNA"/>
</dbReference>